<name>A0A1U7LIX1_NEOID</name>
<keyword evidence="1" id="KW-1133">Transmembrane helix</keyword>
<evidence type="ECO:0000256" key="1">
    <source>
        <dbReference type="SAM" id="Phobius"/>
    </source>
</evidence>
<protein>
    <recommendedName>
        <fullName evidence="4">Transmembrane protein</fullName>
    </recommendedName>
</protein>
<sequence length="192" mass="21938">MVIKHCFFRYKKAGRKCIASHNLQMSLRLFCKFKPYQPLRYLSTYQRPYWVANPPPVIYESPHKRTIQGIKMFSISSLGFTSGFLPFLYTMDSGLSEMARMAVCGTALSTSLIATALIHLFTSPYVIRILVPPSTSEINQDTLVQLETLNLFAIRKKTSARLGDLKETGKRDMAPWEIVGANDSKKRFFRID</sequence>
<organism evidence="2 3">
    <name type="scientific">Neolecta irregularis (strain DAH-3)</name>
    <dbReference type="NCBI Taxonomy" id="1198029"/>
    <lineage>
        <taxon>Eukaryota</taxon>
        <taxon>Fungi</taxon>
        <taxon>Dikarya</taxon>
        <taxon>Ascomycota</taxon>
        <taxon>Taphrinomycotina</taxon>
        <taxon>Neolectales</taxon>
        <taxon>Neolectaceae</taxon>
        <taxon>Neolecta</taxon>
    </lineage>
</organism>
<proteinExistence type="predicted"/>
<dbReference type="InterPro" id="IPR045325">
    <property type="entry name" value="TMEM70/TMEM186/TMEM223"/>
</dbReference>
<dbReference type="PANTHER" id="PTHR13281">
    <property type="entry name" value="TRANSMEMBRANE PROTEIN 70, MITOCHONDRIAL"/>
    <property type="match status" value="1"/>
</dbReference>
<dbReference type="GO" id="GO:0033615">
    <property type="term" value="P:mitochondrial proton-transporting ATP synthase complex assembly"/>
    <property type="evidence" value="ECO:0007669"/>
    <property type="project" value="TreeGrafter"/>
</dbReference>
<gene>
    <name evidence="2" type="ORF">NEOLI_005052</name>
</gene>
<dbReference type="GO" id="GO:0031966">
    <property type="term" value="C:mitochondrial membrane"/>
    <property type="evidence" value="ECO:0007669"/>
    <property type="project" value="TreeGrafter"/>
</dbReference>
<dbReference type="OrthoDB" id="5386199at2759"/>
<dbReference type="Proteomes" id="UP000186594">
    <property type="component" value="Unassembled WGS sequence"/>
</dbReference>
<feature type="transmembrane region" description="Helical" evidence="1">
    <location>
        <begin position="100"/>
        <end position="121"/>
    </location>
</feature>
<dbReference type="PANTHER" id="PTHR13281:SF0">
    <property type="entry name" value="TRANSMEMBRANE PROTEIN 70, MITOCHONDRIAL"/>
    <property type="match status" value="1"/>
</dbReference>
<evidence type="ECO:0008006" key="4">
    <source>
        <dbReference type="Google" id="ProtNLM"/>
    </source>
</evidence>
<dbReference type="AlphaFoldDB" id="A0A1U7LIX1"/>
<evidence type="ECO:0000313" key="3">
    <source>
        <dbReference type="Proteomes" id="UP000186594"/>
    </source>
</evidence>
<dbReference type="Pfam" id="PF06979">
    <property type="entry name" value="TMEM70"/>
    <property type="match status" value="1"/>
</dbReference>
<dbReference type="EMBL" id="LXFE01003202">
    <property type="protein sequence ID" value="OLL22471.1"/>
    <property type="molecule type" value="Genomic_DNA"/>
</dbReference>
<evidence type="ECO:0000313" key="2">
    <source>
        <dbReference type="EMBL" id="OLL22471.1"/>
    </source>
</evidence>
<reference evidence="2 3" key="1">
    <citation type="submission" date="2016-04" db="EMBL/GenBank/DDBJ databases">
        <title>Evolutionary innovation and constraint leading to complex multicellularity in the Ascomycota.</title>
        <authorList>
            <person name="Cisse O."/>
            <person name="Nguyen A."/>
            <person name="Hewitt D.A."/>
            <person name="Jedd G."/>
            <person name="Stajich J.E."/>
        </authorList>
    </citation>
    <scope>NUCLEOTIDE SEQUENCE [LARGE SCALE GENOMIC DNA]</scope>
    <source>
        <strain evidence="2 3">DAH-3</strain>
    </source>
</reference>
<keyword evidence="1" id="KW-0472">Membrane</keyword>
<comment type="caution">
    <text evidence="2">The sequence shown here is derived from an EMBL/GenBank/DDBJ whole genome shotgun (WGS) entry which is preliminary data.</text>
</comment>
<accession>A0A1U7LIX1</accession>
<feature type="transmembrane region" description="Helical" evidence="1">
    <location>
        <begin position="70"/>
        <end position="88"/>
    </location>
</feature>
<keyword evidence="1" id="KW-0812">Transmembrane</keyword>
<dbReference type="InterPro" id="IPR009724">
    <property type="entry name" value="TMEM70"/>
</dbReference>
<keyword evidence="3" id="KW-1185">Reference proteome</keyword>